<reference evidence="12 13" key="2">
    <citation type="submission" date="2014-10" db="EMBL/GenBank/DDBJ databases">
        <title>Comparative genomics of the Paenibacillus odorifer group.</title>
        <authorList>
            <person name="Tsai Y.-C."/>
            <person name="Martin N."/>
            <person name="Korlach J."/>
            <person name="Wiedmann M."/>
        </authorList>
    </citation>
    <scope>NUCLEOTIDE SEQUENCE [LARGE SCALE GENOMIC DNA]</scope>
    <source>
        <strain evidence="12 13">DSM 18334</strain>
    </source>
</reference>
<sequence>MKHGFRFGLVFLLLLNMLPGIGSAFSGEVPMGSGSYSTVLPPGATDVQSQIYKSSNSSNVTGKMQTNDWWSSLAWTPYSNAQFPHPLAVKNQSDGMRIYYPGNRITANSAAIAGWMNDIHDFTVGHSASATFPDAKVDGFNDWFVKALYQNGTNSMTATYGHGSPFVYFTYGGGNPALKFYSPPTIWSGTASSSVLGITMEGAHYALFGPTGSTWSGIGTKALTNNLNGKNYFSIAVLPDNTAATLNKFKQYAYSYVTDTKMNYSYNPANSEVSTTFTYTTTPKEGTQNGTIYALYPHQWKNTAQSLLSYTYNSVRGTMKTGEGSSFTTNMKFTGVLPSLPDKGSYNKTTLGGYVNEEEALTYTGGNDTYYLGKRLGKLAVLAPIADQVGDTAAANQFRGEIKNRLQDWLKASDGSGNLKSSNLFYYNNNWGTLIGYPASFGSADELNDHHFHYGYFIKAAAEVARTDKTWASNYAPMVNLLIRDIANIDRNDTMFPFLRNFDPYAGHTWASGHAKFDDGNNNESSSEAMNAWTGLILWGEATGNTTVRDLGIYLYTTEMNAVNDYWFDVQDNTHAASYTPSVVTMVWGGKGANGTWFTANPEQVHGINWLPITAGSLYLTHYPSYANKNYNAMLSENGGTSWDMWRDLVWMYRAISNPTEAKSQFSAGIGSMVTGAGEGSGGTEGGNSKANTYHWIYNLDAMGNADSTITANSPTAAVFNKNGVKTYIAYNYTNAAKTVTFSDGTSVSVSANSFNTGNGGGGGDTTAPSAPANLASTGKTSSSVSLSWSASTDNVGVTGYTVYYNGGSLPVTGTSATVSGLSANTAYTFTVKANDAAGNVSGASNAVAVTTSSGGDTTAPSAPANLVSTGKTSSSVSLSWSASTDNVGVTGYTVYYNGGSLPVTGTSATVSGLSANTAYTFTVKANDAAGNVSGTSNAVAVTTGSSGGGVITTPDYTAQVTKTGTTTAKIAFTPTTSALYVDVHYTINNGPQLNLRMTLNGSAWEYTVSGISTGQVLKYWFTYEKSGPQYDSPQYTYTME</sequence>
<evidence type="ECO:0000259" key="10">
    <source>
        <dbReference type="PROSITE" id="PS50853"/>
    </source>
</evidence>
<keyword evidence="13" id="KW-1185">Reference proteome</keyword>
<evidence type="ECO:0000256" key="6">
    <source>
        <dbReference type="ARBA" id="ARBA00023295"/>
    </source>
</evidence>
<dbReference type="EC" id="3.2.1.39" evidence="3"/>
<dbReference type="AlphaFoldDB" id="A0A098MFP3"/>
<feature type="domain" description="Fibronectin type-III" evidence="10">
    <location>
        <begin position="771"/>
        <end position="855"/>
    </location>
</feature>
<evidence type="ECO:0000256" key="5">
    <source>
        <dbReference type="ARBA" id="ARBA00023277"/>
    </source>
</evidence>
<dbReference type="RefSeq" id="WP_036647614.1">
    <property type="nucleotide sequence ID" value="NZ_JQCR01000001.1"/>
</dbReference>
<evidence type="ECO:0000256" key="7">
    <source>
        <dbReference type="ARBA" id="ARBA00023316"/>
    </source>
</evidence>
<dbReference type="PANTHER" id="PTHR31983">
    <property type="entry name" value="ENDO-1,3(4)-BETA-GLUCANASE 1"/>
    <property type="match status" value="1"/>
</dbReference>
<organism evidence="12 13">
    <name type="scientific">Paenibacillus wynnii</name>
    <dbReference type="NCBI Taxonomy" id="268407"/>
    <lineage>
        <taxon>Bacteria</taxon>
        <taxon>Bacillati</taxon>
        <taxon>Bacillota</taxon>
        <taxon>Bacilli</taxon>
        <taxon>Bacillales</taxon>
        <taxon>Paenibacillaceae</taxon>
        <taxon>Paenibacillus</taxon>
    </lineage>
</organism>
<keyword evidence="4 12" id="KW-0378">Hydrolase</keyword>
<dbReference type="GO" id="GO:0000272">
    <property type="term" value="P:polysaccharide catabolic process"/>
    <property type="evidence" value="ECO:0007669"/>
    <property type="project" value="UniProtKB-KW"/>
</dbReference>
<dbReference type="OrthoDB" id="5480482at2"/>
<dbReference type="InterPro" id="IPR040720">
    <property type="entry name" value="GH81_C"/>
</dbReference>
<evidence type="ECO:0000256" key="1">
    <source>
        <dbReference type="ARBA" id="ARBA00000382"/>
    </source>
</evidence>
<evidence type="ECO:0000259" key="11">
    <source>
        <dbReference type="PROSITE" id="PS52005"/>
    </source>
</evidence>
<dbReference type="GO" id="GO:0071555">
    <property type="term" value="P:cell wall organization"/>
    <property type="evidence" value="ECO:0007669"/>
    <property type="project" value="UniProtKB-KW"/>
</dbReference>
<proteinExistence type="inferred from homology"/>
<dbReference type="Pfam" id="PF17652">
    <property type="entry name" value="Glyco_hydro81C"/>
    <property type="match status" value="1"/>
</dbReference>
<dbReference type="PROSITE" id="PS52005">
    <property type="entry name" value="CBM56"/>
    <property type="match status" value="1"/>
</dbReference>
<gene>
    <name evidence="12" type="ORF">PWYN_01440</name>
</gene>
<feature type="domain" description="CBM56" evidence="11">
    <location>
        <begin position="952"/>
        <end position="1040"/>
    </location>
</feature>
<dbReference type="Gene3D" id="2.60.40.10">
    <property type="entry name" value="Immunoglobulins"/>
    <property type="match status" value="2"/>
</dbReference>
<comment type="catalytic activity">
    <reaction evidence="1">
        <text>Hydrolysis of (1-&gt;3)-beta-D-glucosidic linkages in (1-&gt;3)-beta-D-glucans.</text>
        <dbReference type="EC" id="3.2.1.39"/>
    </reaction>
</comment>
<feature type="compositionally biased region" description="Low complexity" evidence="9">
    <location>
        <begin position="766"/>
        <end position="777"/>
    </location>
</feature>
<evidence type="ECO:0000256" key="3">
    <source>
        <dbReference type="ARBA" id="ARBA00012780"/>
    </source>
</evidence>
<dbReference type="eggNOG" id="COG5498">
    <property type="taxonomic scope" value="Bacteria"/>
</dbReference>
<feature type="domain" description="Fibronectin type-III" evidence="10">
    <location>
        <begin position="863"/>
        <end position="947"/>
    </location>
</feature>
<keyword evidence="8" id="KW-0624">Polysaccharide degradation</keyword>
<dbReference type="GO" id="GO:0030246">
    <property type="term" value="F:carbohydrate binding"/>
    <property type="evidence" value="ECO:0007669"/>
    <property type="project" value="UniProtKB-UniRule"/>
</dbReference>
<dbReference type="PANTHER" id="PTHR31983:SF0">
    <property type="entry name" value="GLUCAN ENDO-1,3-BETA-D-GLUCOSIDASE 2"/>
    <property type="match status" value="1"/>
</dbReference>
<dbReference type="InterPro" id="IPR036116">
    <property type="entry name" value="FN3_sf"/>
</dbReference>
<dbReference type="Pfam" id="PF00041">
    <property type="entry name" value="fn3"/>
    <property type="match status" value="2"/>
</dbReference>
<evidence type="ECO:0000256" key="4">
    <source>
        <dbReference type="ARBA" id="ARBA00022801"/>
    </source>
</evidence>
<dbReference type="PROSITE" id="PS50853">
    <property type="entry name" value="FN3"/>
    <property type="match status" value="2"/>
</dbReference>
<dbReference type="Proteomes" id="UP000029734">
    <property type="component" value="Unassembled WGS sequence"/>
</dbReference>
<feature type="region of interest" description="Disordered" evidence="9">
    <location>
        <begin position="758"/>
        <end position="777"/>
    </location>
</feature>
<dbReference type="InterPro" id="IPR013783">
    <property type="entry name" value="Ig-like_fold"/>
</dbReference>
<dbReference type="GO" id="GO:0042973">
    <property type="term" value="F:glucan endo-1,3-beta-D-glucosidase activity"/>
    <property type="evidence" value="ECO:0007669"/>
    <property type="project" value="UniProtKB-EC"/>
</dbReference>
<dbReference type="SMART" id="SM00060">
    <property type="entry name" value="FN3"/>
    <property type="match status" value="2"/>
</dbReference>
<keyword evidence="6" id="KW-0326">Glycosidase</keyword>
<evidence type="ECO:0000313" key="13">
    <source>
        <dbReference type="Proteomes" id="UP000029734"/>
    </source>
</evidence>
<dbReference type="InterPro" id="IPR003961">
    <property type="entry name" value="FN3_dom"/>
</dbReference>
<dbReference type="Pfam" id="PF22184">
    <property type="entry name" value="CBM_56"/>
    <property type="match status" value="1"/>
</dbReference>
<dbReference type="CDD" id="cd00063">
    <property type="entry name" value="FN3"/>
    <property type="match status" value="2"/>
</dbReference>
<name>A0A098MFP3_9BACL</name>
<dbReference type="eggNOG" id="COG2273">
    <property type="taxonomic scope" value="Bacteria"/>
</dbReference>
<dbReference type="InterPro" id="IPR047569">
    <property type="entry name" value="CBM56"/>
</dbReference>
<comment type="caution">
    <text evidence="12">The sequence shown here is derived from an EMBL/GenBank/DDBJ whole genome shotgun (WGS) entry which is preliminary data.</text>
</comment>
<protein>
    <recommendedName>
        <fullName evidence="3">glucan endo-1,3-beta-D-glucosidase</fullName>
        <ecNumber evidence="3">3.2.1.39</ecNumber>
    </recommendedName>
</protein>
<dbReference type="SUPFAM" id="SSF49265">
    <property type="entry name" value="Fibronectin type III"/>
    <property type="match status" value="2"/>
</dbReference>
<evidence type="ECO:0000313" key="12">
    <source>
        <dbReference type="EMBL" id="KGE20871.1"/>
    </source>
</evidence>
<reference evidence="12 13" key="1">
    <citation type="submission" date="2014-08" db="EMBL/GenBank/DDBJ databases">
        <authorList>
            <person name="den Bakker H.C."/>
        </authorList>
    </citation>
    <scope>NUCLEOTIDE SEQUENCE [LARGE SCALE GENOMIC DNA]</scope>
    <source>
        <strain evidence="12 13">DSM 18334</strain>
    </source>
</reference>
<comment type="similarity">
    <text evidence="2">Belongs to the glycosyl hydrolase 81 family.</text>
</comment>
<dbReference type="STRING" id="268407.PWYN_01440"/>
<dbReference type="GO" id="GO:0052861">
    <property type="term" value="F:endo-1,3(4)-beta-glucanase activity"/>
    <property type="evidence" value="ECO:0007669"/>
    <property type="project" value="InterPro"/>
</dbReference>
<evidence type="ECO:0000256" key="2">
    <source>
        <dbReference type="ARBA" id="ARBA00010730"/>
    </source>
</evidence>
<evidence type="ECO:0000256" key="9">
    <source>
        <dbReference type="SAM" id="MobiDB-lite"/>
    </source>
</evidence>
<accession>A0A098MFP3</accession>
<dbReference type="EMBL" id="JQCR01000001">
    <property type="protein sequence ID" value="KGE20871.1"/>
    <property type="molecule type" value="Genomic_DNA"/>
</dbReference>
<dbReference type="InterPro" id="IPR005200">
    <property type="entry name" value="Endo-beta-glucanase"/>
</dbReference>
<dbReference type="PROSITE" id="PS52008">
    <property type="entry name" value="GH81"/>
    <property type="match status" value="1"/>
</dbReference>
<keyword evidence="5" id="KW-0119">Carbohydrate metabolism</keyword>
<keyword evidence="7" id="KW-0961">Cell wall biogenesis/degradation</keyword>
<evidence type="ECO:0000256" key="8">
    <source>
        <dbReference type="ARBA" id="ARBA00023326"/>
    </source>
</evidence>